<name>A0ACB8BIU8_9AGAM</name>
<evidence type="ECO:0000313" key="1">
    <source>
        <dbReference type="EMBL" id="KAH7924458.1"/>
    </source>
</evidence>
<gene>
    <name evidence="1" type="ORF">BV22DRAFT_1013302</name>
</gene>
<reference evidence="1" key="1">
    <citation type="journal article" date="2021" name="New Phytol.">
        <title>Evolutionary innovations through gain and loss of genes in the ectomycorrhizal Boletales.</title>
        <authorList>
            <person name="Wu G."/>
            <person name="Miyauchi S."/>
            <person name="Morin E."/>
            <person name="Kuo A."/>
            <person name="Drula E."/>
            <person name="Varga T."/>
            <person name="Kohler A."/>
            <person name="Feng B."/>
            <person name="Cao Y."/>
            <person name="Lipzen A."/>
            <person name="Daum C."/>
            <person name="Hundley H."/>
            <person name="Pangilinan J."/>
            <person name="Johnson J."/>
            <person name="Barry K."/>
            <person name="LaButti K."/>
            <person name="Ng V."/>
            <person name="Ahrendt S."/>
            <person name="Min B."/>
            <person name="Choi I.G."/>
            <person name="Park H."/>
            <person name="Plett J.M."/>
            <person name="Magnuson J."/>
            <person name="Spatafora J.W."/>
            <person name="Nagy L.G."/>
            <person name="Henrissat B."/>
            <person name="Grigoriev I.V."/>
            <person name="Yang Z.L."/>
            <person name="Xu J."/>
            <person name="Martin F.M."/>
        </authorList>
    </citation>
    <scope>NUCLEOTIDE SEQUENCE</scope>
    <source>
        <strain evidence="1">KUC20120723A-06</strain>
    </source>
</reference>
<comment type="caution">
    <text evidence="1">The sequence shown here is derived from an EMBL/GenBank/DDBJ whole genome shotgun (WGS) entry which is preliminary data.</text>
</comment>
<proteinExistence type="predicted"/>
<accession>A0ACB8BIU8</accession>
<dbReference type="EMBL" id="MU266424">
    <property type="protein sequence ID" value="KAH7924458.1"/>
    <property type="molecule type" value="Genomic_DNA"/>
</dbReference>
<evidence type="ECO:0000313" key="2">
    <source>
        <dbReference type="Proteomes" id="UP000790709"/>
    </source>
</evidence>
<dbReference type="Proteomes" id="UP000790709">
    <property type="component" value="Unassembled WGS sequence"/>
</dbReference>
<protein>
    <submittedName>
        <fullName evidence="1">Uncharacterized protein</fullName>
    </submittedName>
</protein>
<sequence>MAEKPTAQGSPAPRSQSWTQRRLITWPLLAALAAAGVFFVAADNTLTSNSYAVCSPSRKIYTVDSSRPQVECILVRDSLVADTGDLADIQARWRAHHSSAVWGPLWLSDFLPWKPSLKVSTIHADNAVVPGLADPHAHIFHYGFKTNLDIGGCRSIDEILQRLKAYVLSHPDVLNDPSRWIEGMGWDQTQWSDTRYPHADDFDAEPLLRGRRISLQRVDGHASWVSNRVLQLMGNLPSEVSGGAVIRDEKGKPTGILIDNAMLLIPAPPASKAQVLEYINRTITDALAVGLTSIHDAEATPRMIAGFKEYAENAKPPLRLYVMGHVESDSYWGDQIPRLINHGVGGRLTIRSIKLVADGALGSFGAAMLEPYSDNPSTSGILRFVPEELSKLVKQFWEDGWQVNIHCIGDRANNAVLNIFEDILANSSATTLMDRRPRVEHAQIMMPSDLERIGRLGVIPSVQPTHATSDMLYAEERLGPARIKGAYAYQTLLQSAKGILPLGSDFPVEGINPILGFYAAVSRLTPDGTSPHGPGGWYPSERLTRAQALKGMTLDAAYASFTEDTLGSLAPGKFADYVVLDRDIMTVPQAEILGTKVLATVVDGEVVYGSL</sequence>
<organism evidence="1 2">
    <name type="scientific">Leucogyrophana mollusca</name>
    <dbReference type="NCBI Taxonomy" id="85980"/>
    <lineage>
        <taxon>Eukaryota</taxon>
        <taxon>Fungi</taxon>
        <taxon>Dikarya</taxon>
        <taxon>Basidiomycota</taxon>
        <taxon>Agaricomycotina</taxon>
        <taxon>Agaricomycetes</taxon>
        <taxon>Agaricomycetidae</taxon>
        <taxon>Boletales</taxon>
        <taxon>Boletales incertae sedis</taxon>
        <taxon>Leucogyrophana</taxon>
    </lineage>
</organism>
<keyword evidence="2" id="KW-1185">Reference proteome</keyword>